<accession>A0ABR0IYD6</accession>
<evidence type="ECO:0000256" key="2">
    <source>
        <dbReference type="ARBA" id="ARBA00019138"/>
    </source>
</evidence>
<evidence type="ECO:0000259" key="4">
    <source>
        <dbReference type="PROSITE" id="PS51279"/>
    </source>
</evidence>
<comment type="caution">
    <text evidence="5">The sequence shown here is derived from an EMBL/GenBank/DDBJ whole genome shotgun (WGS) entry which is preliminary data.</text>
</comment>
<reference evidence="5 6" key="1">
    <citation type="submission" date="2023-08" db="EMBL/GenBank/DDBJ databases">
        <title>Black Yeasts Isolated from many extreme environments.</title>
        <authorList>
            <person name="Coleine C."/>
            <person name="Stajich J.E."/>
            <person name="Selbmann L."/>
        </authorList>
    </citation>
    <scope>NUCLEOTIDE SEQUENCE [LARGE SCALE GENOMIC DNA]</scope>
    <source>
        <strain evidence="5 6">CCFEE 6328</strain>
    </source>
</reference>
<organism evidence="5 6">
    <name type="scientific">Exophiala sideris</name>
    <dbReference type="NCBI Taxonomy" id="1016849"/>
    <lineage>
        <taxon>Eukaryota</taxon>
        <taxon>Fungi</taxon>
        <taxon>Dikarya</taxon>
        <taxon>Ascomycota</taxon>
        <taxon>Pezizomycotina</taxon>
        <taxon>Eurotiomycetes</taxon>
        <taxon>Chaetothyriomycetidae</taxon>
        <taxon>Chaetothyriales</taxon>
        <taxon>Herpotrichiellaceae</taxon>
        <taxon>Exophiala</taxon>
    </lineage>
</organism>
<keyword evidence="6" id="KW-1185">Reference proteome</keyword>
<evidence type="ECO:0000313" key="5">
    <source>
        <dbReference type="EMBL" id="KAK5051648.1"/>
    </source>
</evidence>
<feature type="compositionally biased region" description="Basic and acidic residues" evidence="3">
    <location>
        <begin position="111"/>
        <end position="120"/>
    </location>
</feature>
<feature type="region of interest" description="Disordered" evidence="3">
    <location>
        <begin position="504"/>
        <end position="530"/>
    </location>
</feature>
<evidence type="ECO:0000256" key="3">
    <source>
        <dbReference type="SAM" id="MobiDB-lite"/>
    </source>
</evidence>
<dbReference type="Pfam" id="PF07572">
    <property type="entry name" value="BCNT"/>
    <property type="match status" value="1"/>
</dbReference>
<feature type="region of interest" description="Disordered" evidence="3">
    <location>
        <begin position="1"/>
        <end position="138"/>
    </location>
</feature>
<dbReference type="Proteomes" id="UP001345691">
    <property type="component" value="Unassembled WGS sequence"/>
</dbReference>
<feature type="domain" description="BCNT-C" evidence="4">
    <location>
        <begin position="260"/>
        <end position="341"/>
    </location>
</feature>
<feature type="region of interest" description="Disordered" evidence="3">
    <location>
        <begin position="144"/>
        <end position="163"/>
    </location>
</feature>
<dbReference type="PROSITE" id="PS51279">
    <property type="entry name" value="BCNT_C"/>
    <property type="match status" value="1"/>
</dbReference>
<feature type="compositionally biased region" description="Basic and acidic residues" evidence="3">
    <location>
        <begin position="46"/>
        <end position="61"/>
    </location>
</feature>
<gene>
    <name evidence="5" type="primary">SWC5</name>
    <name evidence="5" type="ORF">LTR69_010148</name>
</gene>
<feature type="compositionally biased region" description="Acidic residues" evidence="3">
    <location>
        <begin position="11"/>
        <end position="32"/>
    </location>
</feature>
<feature type="region of interest" description="Disordered" evidence="3">
    <location>
        <begin position="379"/>
        <end position="408"/>
    </location>
</feature>
<feature type="compositionally biased region" description="Polar residues" evidence="3">
    <location>
        <begin position="393"/>
        <end position="404"/>
    </location>
</feature>
<protein>
    <recommendedName>
        <fullName evidence="2">SWR1-complex protein 5</fullName>
    </recommendedName>
</protein>
<evidence type="ECO:0000313" key="6">
    <source>
        <dbReference type="Proteomes" id="UP001345691"/>
    </source>
</evidence>
<dbReference type="EMBL" id="JAVRRF010000033">
    <property type="protein sequence ID" value="KAK5051648.1"/>
    <property type="molecule type" value="Genomic_DNA"/>
</dbReference>
<comment type="similarity">
    <text evidence="1">Belongs to the SWC5 family.</text>
</comment>
<dbReference type="PANTHER" id="PTHR48407">
    <property type="entry name" value="CRANIOFACIAL DEVELOPMENT PROTEIN 1"/>
    <property type="match status" value="1"/>
</dbReference>
<dbReference type="InterPro" id="IPR011421">
    <property type="entry name" value="BCNT-C"/>
</dbReference>
<proteinExistence type="inferred from homology"/>
<dbReference type="PANTHER" id="PTHR48407:SF1">
    <property type="entry name" value="CRANIOFACIAL DEVELOPMENT PROTEIN 1"/>
    <property type="match status" value="1"/>
</dbReference>
<dbReference type="InterPro" id="IPR027124">
    <property type="entry name" value="Swc5/CFDP1/2"/>
</dbReference>
<evidence type="ECO:0000256" key="1">
    <source>
        <dbReference type="ARBA" id="ARBA00010465"/>
    </source>
</evidence>
<sequence length="627" mass="70420">MVDFQDPDSVREEDYDEEADSDFQAEAGDEDLSSTSADEAQNEQDTDQRPRKRRELDKAQEVETLELDSGDEATIREQRKSHRKQRKHGEDEPEQDGNQSDGWHARTRAMRTQEKEERKQSKLASVKGSTIDVDKLWEEMNRPRPLRATPIAGDDLGQADVSERSAIPTIVTSLEPDADKENLSASGPAEETITIKRTYKFAGEVHVEEKTVPKSSAEAQLWLAQQQSSKAPIPAADGRVIHRPLRRISRFDPNFSNLEAFKALWVDKNVHATAFKGPKLNVVEKSKMDWAAHVDTEGLKEELDTHAKAKDGYLSRMDFLKGVEERTEAEARAARLKVAVETTVTGPRSQSTPDNIRDNGRFANHVVPASSVRTLRKPVRLSKHPRRPDLSARESTLSGSSTLPVTPLDDIPETLWPHCVIRTSSTPETHDPDITPDLSIEEITSTRLSVDEQEIVTRLPEDVPKKGWASGKFTTKKGIMDIWEDQGDRLKQFTQRLKDLPSGFLTLRGRGSPPASDEAGSPRPRISVPMLPRPELTTELCIPTPPDSIEGKKAEQLGMLMDYEGYPRQIESSEEEINKISSLIRSDLQDVMKRERSKGLAVRVPGGYEPGGYEPEVWVYPNMRQHI</sequence>
<name>A0ABR0IYD6_9EURO</name>